<protein>
    <recommendedName>
        <fullName evidence="4">DUF1918 domain-containing protein</fullName>
    </recommendedName>
</protein>
<proteinExistence type="predicted"/>
<organism evidence="2 3">
    <name type="scientific">Streptomyces maoxianensis</name>
    <dbReference type="NCBI Taxonomy" id="1459942"/>
    <lineage>
        <taxon>Bacteria</taxon>
        <taxon>Bacillati</taxon>
        <taxon>Actinomycetota</taxon>
        <taxon>Actinomycetes</taxon>
        <taxon>Kitasatosporales</taxon>
        <taxon>Streptomycetaceae</taxon>
        <taxon>Streptomyces</taxon>
    </lineage>
</organism>
<feature type="region of interest" description="Disordered" evidence="1">
    <location>
        <begin position="1"/>
        <end position="22"/>
    </location>
</feature>
<keyword evidence="3" id="KW-1185">Reference proteome</keyword>
<evidence type="ECO:0000313" key="3">
    <source>
        <dbReference type="Proteomes" id="UP001595993"/>
    </source>
</evidence>
<sequence>MNQQGPWVGDQVHDEDTGRDGIVTDVRGGRYVLRPLYGMDEWENENAERLTVTVPRSEEKRP</sequence>
<dbReference type="Proteomes" id="UP001595993">
    <property type="component" value="Unassembled WGS sequence"/>
</dbReference>
<reference evidence="3" key="1">
    <citation type="journal article" date="2019" name="Int. J. Syst. Evol. Microbiol.">
        <title>The Global Catalogue of Microorganisms (GCM) 10K type strain sequencing project: providing services to taxonomists for standard genome sequencing and annotation.</title>
        <authorList>
            <consortium name="The Broad Institute Genomics Platform"/>
            <consortium name="The Broad Institute Genome Sequencing Center for Infectious Disease"/>
            <person name="Wu L."/>
            <person name="Ma J."/>
        </authorList>
    </citation>
    <scope>NUCLEOTIDE SEQUENCE [LARGE SCALE GENOMIC DNA]</scope>
    <source>
        <strain evidence="3">CGMCC 4.7139</strain>
    </source>
</reference>
<evidence type="ECO:0000313" key="2">
    <source>
        <dbReference type="EMBL" id="MFC4609705.1"/>
    </source>
</evidence>
<accession>A0ABV9G635</accession>
<gene>
    <name evidence="2" type="ORF">ACFO9E_18070</name>
</gene>
<dbReference type="RefSeq" id="WP_381196789.1">
    <property type="nucleotide sequence ID" value="NZ_JBHSFE010000014.1"/>
</dbReference>
<comment type="caution">
    <text evidence="2">The sequence shown here is derived from an EMBL/GenBank/DDBJ whole genome shotgun (WGS) entry which is preliminary data.</text>
</comment>
<name>A0ABV9G635_9ACTN</name>
<evidence type="ECO:0008006" key="4">
    <source>
        <dbReference type="Google" id="ProtNLM"/>
    </source>
</evidence>
<dbReference type="EMBL" id="JBHSFE010000014">
    <property type="protein sequence ID" value="MFC4609705.1"/>
    <property type="molecule type" value="Genomic_DNA"/>
</dbReference>
<evidence type="ECO:0000256" key="1">
    <source>
        <dbReference type="SAM" id="MobiDB-lite"/>
    </source>
</evidence>